<dbReference type="AlphaFoldDB" id="A0A0M3KH95"/>
<gene>
    <name evidence="2" type="ORF">ASIM_LOCUS19743</name>
</gene>
<evidence type="ECO:0000313" key="4">
    <source>
        <dbReference type="WBParaSite" id="ASIM_0002036001-mRNA-1"/>
    </source>
</evidence>
<feature type="region of interest" description="Disordered" evidence="1">
    <location>
        <begin position="43"/>
        <end position="65"/>
    </location>
</feature>
<reference evidence="4" key="1">
    <citation type="submission" date="2017-02" db="UniProtKB">
        <authorList>
            <consortium name="WormBaseParasite"/>
        </authorList>
    </citation>
    <scope>IDENTIFICATION</scope>
</reference>
<proteinExistence type="predicted"/>
<feature type="compositionally biased region" description="Basic residues" evidence="1">
    <location>
        <begin position="53"/>
        <end position="64"/>
    </location>
</feature>
<reference evidence="2 3" key="2">
    <citation type="submission" date="2018-11" db="EMBL/GenBank/DDBJ databases">
        <authorList>
            <consortium name="Pathogen Informatics"/>
        </authorList>
    </citation>
    <scope>NUCLEOTIDE SEQUENCE [LARGE SCALE GENOMIC DNA]</scope>
</reference>
<sequence length="103" mass="11842">MKKEAFLSKSFGVVEGEDAAVSKKYSPRDLPIRLLPDVQLDYETDPFEEKNSQHRTKGDRRSRSKLPATLNAALLYPFMDSERISDEELAHGNNDPFEMQIRQ</sequence>
<organism evidence="4">
    <name type="scientific">Anisakis simplex</name>
    <name type="common">Herring worm</name>
    <dbReference type="NCBI Taxonomy" id="6269"/>
    <lineage>
        <taxon>Eukaryota</taxon>
        <taxon>Metazoa</taxon>
        <taxon>Ecdysozoa</taxon>
        <taxon>Nematoda</taxon>
        <taxon>Chromadorea</taxon>
        <taxon>Rhabditida</taxon>
        <taxon>Spirurina</taxon>
        <taxon>Ascaridomorpha</taxon>
        <taxon>Ascaridoidea</taxon>
        <taxon>Anisakidae</taxon>
        <taxon>Anisakis</taxon>
        <taxon>Anisakis simplex complex</taxon>
    </lineage>
</organism>
<dbReference type="Proteomes" id="UP000267096">
    <property type="component" value="Unassembled WGS sequence"/>
</dbReference>
<evidence type="ECO:0000256" key="1">
    <source>
        <dbReference type="SAM" id="MobiDB-lite"/>
    </source>
</evidence>
<evidence type="ECO:0000313" key="2">
    <source>
        <dbReference type="EMBL" id="VDK71764.1"/>
    </source>
</evidence>
<keyword evidence="3" id="KW-1185">Reference proteome</keyword>
<dbReference type="WBParaSite" id="ASIM_0002036001-mRNA-1">
    <property type="protein sequence ID" value="ASIM_0002036001-mRNA-1"/>
    <property type="gene ID" value="ASIM_0002036001"/>
</dbReference>
<protein>
    <submittedName>
        <fullName evidence="2 4">Uncharacterized protein</fullName>
    </submittedName>
</protein>
<name>A0A0M3KH95_ANISI</name>
<dbReference type="EMBL" id="UYRR01037859">
    <property type="protein sequence ID" value="VDK71764.1"/>
    <property type="molecule type" value="Genomic_DNA"/>
</dbReference>
<evidence type="ECO:0000313" key="3">
    <source>
        <dbReference type="Proteomes" id="UP000267096"/>
    </source>
</evidence>
<accession>A0A0M3KH95</accession>